<protein>
    <submittedName>
        <fullName evidence="1">Argonaute 12, putative</fullName>
    </submittedName>
</protein>
<dbReference type="VEuPathDB" id="PiroplasmaDB:BOVATA_003010"/>
<proteinExistence type="predicted"/>
<reference evidence="1 2" key="1">
    <citation type="journal article" date="2017" name="BMC Genomics">
        <title>Whole-genome assembly of Babesia ovata and comparative genomics between closely related pathogens.</title>
        <authorList>
            <person name="Yamagishi J."/>
            <person name="Asada M."/>
            <person name="Hakimi H."/>
            <person name="Tanaka T.Q."/>
            <person name="Sugimoto C."/>
            <person name="Kawazu S."/>
        </authorList>
    </citation>
    <scope>NUCLEOTIDE SEQUENCE [LARGE SCALE GENOMIC DNA]</scope>
    <source>
        <strain evidence="1 2">Miyake</strain>
    </source>
</reference>
<dbReference type="GeneID" id="39872578"/>
<dbReference type="RefSeq" id="XP_028865051.1">
    <property type="nucleotide sequence ID" value="XM_029009218.1"/>
</dbReference>
<gene>
    <name evidence="1" type="ORF">BOVATA_003010</name>
</gene>
<evidence type="ECO:0000313" key="2">
    <source>
        <dbReference type="Proteomes" id="UP000236319"/>
    </source>
</evidence>
<organism evidence="1 2">
    <name type="scientific">Babesia ovata</name>
    <dbReference type="NCBI Taxonomy" id="189622"/>
    <lineage>
        <taxon>Eukaryota</taxon>
        <taxon>Sar</taxon>
        <taxon>Alveolata</taxon>
        <taxon>Apicomplexa</taxon>
        <taxon>Aconoidasida</taxon>
        <taxon>Piroplasmida</taxon>
        <taxon>Babesiidae</taxon>
        <taxon>Babesia</taxon>
    </lineage>
</organism>
<name>A0A2H6K762_9APIC</name>
<evidence type="ECO:0000313" key="1">
    <source>
        <dbReference type="EMBL" id="GBE58808.1"/>
    </source>
</evidence>
<keyword evidence="2" id="KW-1185">Reference proteome</keyword>
<sequence length="288" mass="31231">MYRIIHKPLKKASRSCSLELKKIRLVGARQPLRTVLDDRLLDTTVLRERHVVVGADANHEDVGAASGESVAHLVAHVDQVEATGVLLLVDDGAHTALVVSSGDHDEVADLELEELDDRAGLEVNAQGVAGLDIGVDATDGATVVGNGHADLLGAEEGLLHPAELVSRLLSGDLVRDETTLGVVQQTEVLVRAVKRNHVHETDGICDVGAHLAVDADNLLHHDQLDLVVRQGVFETVPQKQHQGKALRGLVRSWGWLRSVATTQLVQKPVRRRVDALHMLLYTATLRDR</sequence>
<dbReference type="Proteomes" id="UP000236319">
    <property type="component" value="Unassembled WGS sequence"/>
</dbReference>
<dbReference type="EMBL" id="BDSA01000001">
    <property type="protein sequence ID" value="GBE58808.1"/>
    <property type="molecule type" value="Genomic_DNA"/>
</dbReference>
<comment type="caution">
    <text evidence="1">The sequence shown here is derived from an EMBL/GenBank/DDBJ whole genome shotgun (WGS) entry which is preliminary data.</text>
</comment>
<dbReference type="AlphaFoldDB" id="A0A2H6K762"/>
<accession>A0A2H6K762</accession>